<gene>
    <name evidence="2" type="ORF">SAMN04488541_10734</name>
</gene>
<feature type="transmembrane region" description="Helical" evidence="1">
    <location>
        <begin position="90"/>
        <end position="113"/>
    </location>
</feature>
<evidence type="ECO:0008006" key="4">
    <source>
        <dbReference type="Google" id="ProtNLM"/>
    </source>
</evidence>
<accession>A0A1I2K3E6</accession>
<keyword evidence="1" id="KW-0812">Transmembrane</keyword>
<feature type="transmembrane region" description="Helical" evidence="1">
    <location>
        <begin position="133"/>
        <end position="153"/>
    </location>
</feature>
<protein>
    <recommendedName>
        <fullName evidence="4">HTTM domain-containing protein</fullName>
    </recommendedName>
</protein>
<keyword evidence="1" id="KW-0472">Membrane</keyword>
<feature type="transmembrane region" description="Helical" evidence="1">
    <location>
        <begin position="226"/>
        <end position="244"/>
    </location>
</feature>
<dbReference type="Proteomes" id="UP000199513">
    <property type="component" value="Unassembled WGS sequence"/>
</dbReference>
<dbReference type="OrthoDB" id="981093at2"/>
<dbReference type="RefSeq" id="WP_143091055.1">
    <property type="nucleotide sequence ID" value="NZ_FONY01000073.1"/>
</dbReference>
<feature type="transmembrane region" description="Helical" evidence="1">
    <location>
        <begin position="41"/>
        <end position="70"/>
    </location>
</feature>
<feature type="transmembrane region" description="Helical" evidence="1">
    <location>
        <begin position="256"/>
        <end position="281"/>
    </location>
</feature>
<dbReference type="AlphaFoldDB" id="A0A1I2K3E6"/>
<evidence type="ECO:0000313" key="2">
    <source>
        <dbReference type="EMBL" id="SFF59436.1"/>
    </source>
</evidence>
<dbReference type="EMBL" id="FONY01000073">
    <property type="protein sequence ID" value="SFF59436.1"/>
    <property type="molecule type" value="Genomic_DNA"/>
</dbReference>
<evidence type="ECO:0000313" key="3">
    <source>
        <dbReference type="Proteomes" id="UP000199513"/>
    </source>
</evidence>
<keyword evidence="1" id="KW-1133">Transmembrane helix</keyword>
<evidence type="ECO:0000256" key="1">
    <source>
        <dbReference type="SAM" id="Phobius"/>
    </source>
</evidence>
<proteinExistence type="predicted"/>
<keyword evidence="3" id="KW-1185">Reference proteome</keyword>
<name>A0A1I2K3E6_9BACT</name>
<sequence length="324" mass="37374">MEGKPIVAFDFFEGTFYQPILLRFVPVPFPLSVEQFNTLGIILFITAFLASIGLLTRIMLFFTGCIYLYIEMSYASFGTFDHEACLVSQLLIFMAFAPGVGSISLDRVIRWTIYYFKKKKLNFFTYIIGEPPVAWGIRFVLIFLSLIYFTAGYSKVRYTGWRWLDGKTLSYYVSGEPSIFKKIDAQRFISEENIPESQKWKDGFGVQAHHYANFQASPFKQNLGKFIASVPAIMIGLSIFTLIFEMGAPTMLLGGWYRIVVLLMAISLHQGIGFFMGLPFYPYQKVCFLMLDWELIVKTLYKHFELFRKLVSYLSLKLKISIIN</sequence>
<organism evidence="2 3">
    <name type="scientific">Thermoflexibacter ruber</name>
    <dbReference type="NCBI Taxonomy" id="1003"/>
    <lineage>
        <taxon>Bacteria</taxon>
        <taxon>Pseudomonadati</taxon>
        <taxon>Bacteroidota</taxon>
        <taxon>Cytophagia</taxon>
        <taxon>Cytophagales</taxon>
        <taxon>Thermoflexibacteraceae</taxon>
        <taxon>Thermoflexibacter</taxon>
    </lineage>
</organism>
<reference evidence="3" key="1">
    <citation type="submission" date="2016-10" db="EMBL/GenBank/DDBJ databases">
        <authorList>
            <person name="Varghese N."/>
            <person name="Submissions S."/>
        </authorList>
    </citation>
    <scope>NUCLEOTIDE SEQUENCE [LARGE SCALE GENOMIC DNA]</scope>
    <source>
        <strain>GEY</strain>
        <strain evidence="3">DSM 9560</strain>
    </source>
</reference>
<dbReference type="STRING" id="1003.SAMN04488541_10734"/>